<dbReference type="EMBL" id="UZAM01014343">
    <property type="protein sequence ID" value="VDP33410.1"/>
    <property type="molecule type" value="Genomic_DNA"/>
</dbReference>
<evidence type="ECO:0000313" key="1">
    <source>
        <dbReference type="EMBL" id="VDP33410.1"/>
    </source>
</evidence>
<dbReference type="AlphaFoldDB" id="A0A183J434"/>
<protein>
    <submittedName>
        <fullName evidence="3">Peptidase M23 domain-containing protein</fullName>
    </submittedName>
</protein>
<dbReference type="InterPro" id="IPR011055">
    <property type="entry name" value="Dup_hybrid_motif"/>
</dbReference>
<keyword evidence="2" id="KW-1185">Reference proteome</keyword>
<dbReference type="WBParaSite" id="SBAD_0001100201-mRNA-1">
    <property type="protein sequence ID" value="SBAD_0001100201-mRNA-1"/>
    <property type="gene ID" value="SBAD_0001100201"/>
</dbReference>
<reference evidence="1 2" key="2">
    <citation type="submission" date="2018-11" db="EMBL/GenBank/DDBJ databases">
        <authorList>
            <consortium name="Pathogen Informatics"/>
        </authorList>
    </citation>
    <scope>NUCLEOTIDE SEQUENCE [LARGE SCALE GENOMIC DNA]</scope>
</reference>
<accession>A0A183J434</accession>
<evidence type="ECO:0000313" key="3">
    <source>
        <dbReference type="WBParaSite" id="SBAD_0001100201-mRNA-1"/>
    </source>
</evidence>
<gene>
    <name evidence="1" type="ORF">SBAD_LOCUS10632</name>
</gene>
<dbReference type="OrthoDB" id="5911921at2759"/>
<sequence>MYGGRVKKGDVIGYSINHNCAIERYSVFEPYVSFFLFRQGKPIDPTYHMKECFCTGQVCESNTDNTLVYPSFKDEKGYGKGWEIQCPDMEVKPTKAHPEATRMPYIYSPIKGEVLGRFRPRSVDDVHEGYSCSNDGVFILGSDEWKDFTVHLYNVKFVTEPGNQRIEQGQIVGKKMNCSDNEYESVFLEMRYKGKFVNFTDMLLGNDCRLPDAL</sequence>
<evidence type="ECO:0000313" key="2">
    <source>
        <dbReference type="Proteomes" id="UP000270296"/>
    </source>
</evidence>
<reference evidence="3" key="1">
    <citation type="submission" date="2016-06" db="UniProtKB">
        <authorList>
            <consortium name="WormBaseParasite"/>
        </authorList>
    </citation>
    <scope>IDENTIFICATION</scope>
</reference>
<dbReference type="Proteomes" id="UP000270296">
    <property type="component" value="Unassembled WGS sequence"/>
</dbReference>
<organism evidence="3">
    <name type="scientific">Soboliphyme baturini</name>
    <dbReference type="NCBI Taxonomy" id="241478"/>
    <lineage>
        <taxon>Eukaryota</taxon>
        <taxon>Metazoa</taxon>
        <taxon>Ecdysozoa</taxon>
        <taxon>Nematoda</taxon>
        <taxon>Enoplea</taxon>
        <taxon>Dorylaimia</taxon>
        <taxon>Dioctophymatida</taxon>
        <taxon>Dioctophymatoidea</taxon>
        <taxon>Soboliphymatidae</taxon>
        <taxon>Soboliphyme</taxon>
    </lineage>
</organism>
<name>A0A183J434_9BILA</name>
<dbReference type="Gene3D" id="2.70.70.10">
    <property type="entry name" value="Glucose Permease (Domain IIA)"/>
    <property type="match status" value="1"/>
</dbReference>
<proteinExistence type="predicted"/>